<dbReference type="CDD" id="cd09274">
    <property type="entry name" value="RNase_HI_RT_Ty3"/>
    <property type="match status" value="1"/>
</dbReference>
<dbReference type="SUPFAM" id="SSF56672">
    <property type="entry name" value="DNA/RNA polymerases"/>
    <property type="match status" value="1"/>
</dbReference>
<dbReference type="GO" id="GO:0006508">
    <property type="term" value="P:proteolysis"/>
    <property type="evidence" value="ECO:0007669"/>
    <property type="project" value="UniProtKB-KW"/>
</dbReference>
<dbReference type="PROSITE" id="PS50878">
    <property type="entry name" value="RT_POL"/>
    <property type="match status" value="1"/>
</dbReference>
<dbReference type="FunFam" id="3.30.70.270:FF:000020">
    <property type="entry name" value="Transposon Tf2-6 polyprotein-like Protein"/>
    <property type="match status" value="1"/>
</dbReference>
<keyword evidence="3" id="KW-0645">Protease</keyword>
<comment type="similarity">
    <text evidence="1">Belongs to the beta type-B retroviral polymerase family. HERV class-II K(HML-2) pol subfamily.</text>
</comment>
<dbReference type="PANTHER" id="PTHR37984:SF15">
    <property type="entry name" value="INTEGRASE CATALYTIC DOMAIN-CONTAINING PROTEIN"/>
    <property type="match status" value="1"/>
</dbReference>
<dbReference type="Pfam" id="PF14893">
    <property type="entry name" value="PNMA"/>
    <property type="match status" value="1"/>
</dbReference>
<dbReference type="Pfam" id="PF17919">
    <property type="entry name" value="RT_RNaseH_2"/>
    <property type="match status" value="1"/>
</dbReference>
<feature type="compositionally biased region" description="Polar residues" evidence="8">
    <location>
        <begin position="500"/>
        <end position="518"/>
    </location>
</feature>
<dbReference type="SUPFAM" id="SSF53098">
    <property type="entry name" value="Ribonuclease H-like"/>
    <property type="match status" value="1"/>
</dbReference>
<organism evidence="12 13">
    <name type="scientific">Cyprinus carpio</name>
    <name type="common">Common carp</name>
    <dbReference type="NCBI Taxonomy" id="7962"/>
    <lineage>
        <taxon>Eukaryota</taxon>
        <taxon>Metazoa</taxon>
        <taxon>Chordata</taxon>
        <taxon>Craniata</taxon>
        <taxon>Vertebrata</taxon>
        <taxon>Euteleostomi</taxon>
        <taxon>Actinopterygii</taxon>
        <taxon>Neopterygii</taxon>
        <taxon>Teleostei</taxon>
        <taxon>Ostariophysi</taxon>
        <taxon>Cypriniformes</taxon>
        <taxon>Cyprinidae</taxon>
        <taxon>Cyprininae</taxon>
        <taxon>Cyprinus</taxon>
    </lineage>
</organism>
<reference evidence="12" key="2">
    <citation type="submission" date="2025-09" db="UniProtKB">
        <authorList>
            <consortium name="Ensembl"/>
        </authorList>
    </citation>
    <scope>IDENTIFICATION</scope>
</reference>
<keyword evidence="13" id="KW-1185">Reference proteome</keyword>
<evidence type="ECO:0000256" key="2">
    <source>
        <dbReference type="ARBA" id="ARBA00012180"/>
    </source>
</evidence>
<dbReference type="FunFam" id="3.10.20.370:FF:000001">
    <property type="entry name" value="Retrovirus-related Pol polyprotein from transposon 17.6-like protein"/>
    <property type="match status" value="1"/>
</dbReference>
<dbReference type="Pfam" id="PF17921">
    <property type="entry name" value="Integrase_H2C2"/>
    <property type="match status" value="1"/>
</dbReference>
<dbReference type="SUPFAM" id="SSF50630">
    <property type="entry name" value="Acid proteases"/>
    <property type="match status" value="1"/>
</dbReference>
<evidence type="ECO:0000259" key="10">
    <source>
        <dbReference type="PROSITE" id="PS50878"/>
    </source>
</evidence>
<dbReference type="GO" id="GO:0003677">
    <property type="term" value="F:DNA binding"/>
    <property type="evidence" value="ECO:0007669"/>
    <property type="project" value="UniProtKB-KW"/>
</dbReference>
<reference evidence="12" key="1">
    <citation type="submission" date="2025-08" db="UniProtKB">
        <authorList>
            <consortium name="Ensembl"/>
        </authorList>
    </citation>
    <scope>IDENTIFICATION</scope>
</reference>
<dbReference type="InterPro" id="IPR000477">
    <property type="entry name" value="RT_dom"/>
</dbReference>
<dbReference type="Proteomes" id="UP000694427">
    <property type="component" value="Unplaced"/>
</dbReference>
<dbReference type="FunFam" id="1.10.340.70:FF:000001">
    <property type="entry name" value="Retrovirus-related Pol polyprotein from transposon gypsy-like Protein"/>
    <property type="match status" value="1"/>
</dbReference>
<dbReference type="Pfam" id="PF00078">
    <property type="entry name" value="RVT_1"/>
    <property type="match status" value="1"/>
</dbReference>
<keyword evidence="5" id="KW-0238">DNA-binding</keyword>
<sequence length="1976" mass="222441">MAQLKNWCVGEGIDPVKALLVKDVPPETEVGFIEETLQTVKALGRVKVRGRMYDPQSQSLTVLCECREKVNTKAIPLDVVPEGFAMTWRIFGPSEREEEPQAQAAGDGHNVPLPDSSFFSPFQASTPEAIIRAVGDVLQMTSKHTHGDNNLFRRLRTFSGVMPTPPGEEQLENWVEQARLMIEEYDRPEREKKMRIMESVKGPALEILQAVRFNNPSASSMDYIDILETTFGNPESGEELYFAFRMLCQHSNEKLSEFLRRLERVLNKVVQKGGLQSSAADKARLDQLIKGAIRSDIMILNLRLRDRRDSPPTFLELLNEIRLEEEHEVSRRRLHPPKAVYAKSATVTSDIELKDLKAEIHQLRAQVSELSAPTAMSSHLSTSTLFSVTPTAENPEDKNVQALKKEVVKLRKQVSVMSVKPKYSSATEPCPQETQSRSWQPRPSTARDPIDFFCYRCGEDGHFANKCASPENYPKVIQKLLQAQRKSKQNRKSDNEARTKTTNASVKRSSVNVQTNSLPEGLVGPPSTAQVRINGNPCTALMDSGSQVTIIFDSWYAKHLSHIQLNSVTGLAIWGLSESESSYPYKGYIQIELELPQKPKSNKVKSVPVLALVCPDPRCSETIPVLIGTNVRGVQPFKSQPKKKEDLENVNSVKIQVQEKKHLPVYVGMSIKGNKDVPVAEVKWSGPGPLSIPPGTEYVAICKVKEKQDIGDSILIIERAHSPALPPSVLVQPTVLFSKMLDPNNFLVLLRNESLKQTAIPTGTVIAHLHIADVVTDVPNPKAESVPAMDPSLFDFSESPISKEWKERLSQKLAKHSHVFSIEEWDVGLAKGVEHHIRLNDNTPFRERSRRIAPADLDDLRRHLQGLLAAGIIKESRSPYASPIVLARKKNGQLRMCIDYRTLNRRTIPDQYTVPRIDDALDCLSGSKWFSVLDLRSGYYQIPMADEDKEKTAFICPLGFFQFERMPQGITGAPATFQRLMEKAVGDMHMLEVIVYLDDLIVFGKTLGEHEQRLLKVITRLEEAGLKLSLDKCQFCRSQVTYVGHIVSEHGIATDPDKVEAVTRWKQPTDLPSLQSFLGFCGYYRRFIKNYSIIVRPLTELCKGYPPTQKKRKPTSSSDKTYYKVSEPFGDRWDQSCSEAFQMIIHCLTSAPVLAFSDPTKPYILHIDASFHGLGAVLNQEYPEGLRPVAFASRKLSASEKNYPVHQLEFLALKWAVVDKFHDYLYGAQFTVRTDNNPLTYILTTAKLNATGHRWLSALATYNFTLQYRPGSSNIDADALSRNPLPTTEEVWQTIPTESVQALCKQIKCRETPTEPITIAESLGVSPDGIPECFASPVRLDLGSLSQLSHKDLVTAQDVDSTIAPVKQSLRGGLSFTSPDNPTSVLLHKEASKLVIQNNLLYRKVEKNGSEVKQLVLPREYVPMVLKSLHDESGHLGMDKTIELIRNRFYWPKMGVEVEQYIKNCGRCITRKALPQRAAPLKQITSQGPLDLVCIDFLSLEPDSQGFANILVVTDHFTRYAQAFPAKDQKAATVAKILCERYFVHYGLPARIHSDQGRDFESKLIQDLLMMLGIRKSRTTPYHPQGDPQPERFNRTLLSMLGTLDPKQKQKWSQKISQLVHAYNCSQNDATGYSPYLLMFGREARLPVDICFGVTEDDQKTKSWHQYVVKLKKDLQRAYSLATESSDKNHQRNKKAHDRHVKEQVLDKGDRVLLRNFGVTGKQKLKCKWRSSPYIVMEKLPNLPVYKIKPERGMGAEKTIHRNHLLPIGYLVRIPVDEREVGPQQRLVTRAFQQKTKELVQTNNHDEDVSSELEYDEVYPQSPVELDWDKLLTCPELSTKQSKPTVIEPERQAQDPAEIEPVVSDLPNLPLNADPEINVLEEGAAVNPYPDTQAGIEQVERPKRVTRPVVKLSYDELGKPSDSPVTVLSHGVLVGSGLYGDSRSSQCQTLWCHPMALCFTCSNLASTLDFKTIRVL</sequence>
<evidence type="ECO:0000256" key="7">
    <source>
        <dbReference type="PROSITE-ProRule" id="PRU00047"/>
    </source>
</evidence>
<evidence type="ECO:0000256" key="8">
    <source>
        <dbReference type="SAM" id="MobiDB-lite"/>
    </source>
</evidence>
<dbReference type="EC" id="3.1.26.4" evidence="2"/>
<dbReference type="GO" id="GO:0004523">
    <property type="term" value="F:RNA-DNA hybrid ribonuclease activity"/>
    <property type="evidence" value="ECO:0007669"/>
    <property type="project" value="UniProtKB-EC"/>
</dbReference>
<evidence type="ECO:0000313" key="13">
    <source>
        <dbReference type="Proteomes" id="UP000694427"/>
    </source>
</evidence>
<feature type="domain" description="Integrase catalytic" evidence="11">
    <location>
        <begin position="1485"/>
        <end position="1643"/>
    </location>
</feature>
<feature type="compositionally biased region" description="Polar residues" evidence="8">
    <location>
        <begin position="424"/>
        <end position="443"/>
    </location>
</feature>
<dbReference type="InterPro" id="IPR043128">
    <property type="entry name" value="Rev_trsase/Diguanyl_cyclase"/>
</dbReference>
<dbReference type="Ensembl" id="ENSCCRT00010060034.1">
    <property type="protein sequence ID" value="ENSCCRP00010054791.1"/>
    <property type="gene ID" value="ENSCCRG00010023226.1"/>
</dbReference>
<dbReference type="InterPro" id="IPR001584">
    <property type="entry name" value="Integrase_cat-core"/>
</dbReference>
<evidence type="ECO:0000256" key="5">
    <source>
        <dbReference type="ARBA" id="ARBA00023125"/>
    </source>
</evidence>
<dbReference type="InterPro" id="IPR048271">
    <property type="entry name" value="PNMA_N"/>
</dbReference>
<dbReference type="FunFam" id="3.10.10.10:FF:000004">
    <property type="entry name" value="Uncharacterized protein"/>
    <property type="match status" value="1"/>
</dbReference>
<protein>
    <recommendedName>
        <fullName evidence="6">Gypsy retrotransposon integrase-like protein 1</fullName>
        <ecNumber evidence="2">3.1.26.4</ecNumber>
    </recommendedName>
</protein>
<evidence type="ECO:0000256" key="1">
    <source>
        <dbReference type="ARBA" id="ARBA00010879"/>
    </source>
</evidence>
<dbReference type="Gene3D" id="3.30.70.270">
    <property type="match status" value="2"/>
</dbReference>
<dbReference type="PROSITE" id="PS50158">
    <property type="entry name" value="ZF_CCHC"/>
    <property type="match status" value="1"/>
</dbReference>
<keyword evidence="7" id="KW-0862">Zinc</keyword>
<dbReference type="PROSITE" id="PS50994">
    <property type="entry name" value="INTEGRASE"/>
    <property type="match status" value="1"/>
</dbReference>
<dbReference type="InterPro" id="IPR041577">
    <property type="entry name" value="RT_RNaseH_2"/>
</dbReference>
<dbReference type="InterPro" id="IPR041588">
    <property type="entry name" value="Integrase_H2C2"/>
</dbReference>
<dbReference type="Gene3D" id="3.30.420.10">
    <property type="entry name" value="Ribonuclease H-like superfamily/Ribonuclease H"/>
    <property type="match status" value="1"/>
</dbReference>
<evidence type="ECO:0000256" key="6">
    <source>
        <dbReference type="ARBA" id="ARBA00039658"/>
    </source>
</evidence>
<keyword evidence="7" id="KW-0863">Zinc-finger</keyword>
<accession>A0A8C1KZ90</accession>
<dbReference type="PANTHER" id="PTHR37984">
    <property type="entry name" value="PROTEIN CBG26694"/>
    <property type="match status" value="1"/>
</dbReference>
<proteinExistence type="inferred from homology"/>
<dbReference type="Pfam" id="PF00665">
    <property type="entry name" value="rve"/>
    <property type="match status" value="1"/>
</dbReference>
<dbReference type="GO" id="GO:0015074">
    <property type="term" value="P:DNA integration"/>
    <property type="evidence" value="ECO:0007669"/>
    <property type="project" value="InterPro"/>
</dbReference>
<dbReference type="CDD" id="cd01647">
    <property type="entry name" value="RT_LTR"/>
    <property type="match status" value="1"/>
</dbReference>
<evidence type="ECO:0000256" key="4">
    <source>
        <dbReference type="ARBA" id="ARBA00022750"/>
    </source>
</evidence>
<dbReference type="Gene3D" id="3.10.20.370">
    <property type="match status" value="1"/>
</dbReference>
<dbReference type="SMART" id="SM00343">
    <property type="entry name" value="ZnF_C2HC"/>
    <property type="match status" value="1"/>
</dbReference>
<dbReference type="SUPFAM" id="SSF57756">
    <property type="entry name" value="Retrovirus zinc finger-like domains"/>
    <property type="match status" value="1"/>
</dbReference>
<evidence type="ECO:0000259" key="11">
    <source>
        <dbReference type="PROSITE" id="PS50994"/>
    </source>
</evidence>
<dbReference type="InterPro" id="IPR050951">
    <property type="entry name" value="Retrovirus_Pol_polyprotein"/>
</dbReference>
<keyword evidence="4" id="KW-0378">Hydrolase</keyword>
<dbReference type="Gene3D" id="1.10.340.70">
    <property type="match status" value="1"/>
</dbReference>
<dbReference type="InterPro" id="IPR048270">
    <property type="entry name" value="PNMA_C"/>
</dbReference>
<evidence type="ECO:0000256" key="3">
    <source>
        <dbReference type="ARBA" id="ARBA00022670"/>
    </source>
</evidence>
<feature type="domain" description="CCHC-type" evidence="9">
    <location>
        <begin position="454"/>
        <end position="467"/>
    </location>
</feature>
<dbReference type="InterPro" id="IPR043502">
    <property type="entry name" value="DNA/RNA_pol_sf"/>
</dbReference>
<dbReference type="InterPro" id="IPR012337">
    <property type="entry name" value="RNaseH-like_sf"/>
</dbReference>
<dbReference type="Pfam" id="PF20846">
    <property type="entry name" value="PNMA_N"/>
    <property type="match status" value="1"/>
</dbReference>
<dbReference type="Gene3D" id="3.10.10.10">
    <property type="entry name" value="HIV Type 1 Reverse Transcriptase, subunit A, domain 1"/>
    <property type="match status" value="1"/>
</dbReference>
<dbReference type="GO" id="GO:0008270">
    <property type="term" value="F:zinc ion binding"/>
    <property type="evidence" value="ECO:0007669"/>
    <property type="project" value="UniProtKB-KW"/>
</dbReference>
<keyword evidence="4" id="KW-0064">Aspartyl protease</keyword>
<feature type="region of interest" description="Disordered" evidence="8">
    <location>
        <begin position="482"/>
        <end position="526"/>
    </location>
</feature>
<dbReference type="InterPro" id="IPR021109">
    <property type="entry name" value="Peptidase_aspartic_dom_sf"/>
</dbReference>
<evidence type="ECO:0000259" key="9">
    <source>
        <dbReference type="PROSITE" id="PS50158"/>
    </source>
</evidence>
<dbReference type="InterPro" id="IPR036875">
    <property type="entry name" value="Znf_CCHC_sf"/>
</dbReference>
<evidence type="ECO:0000313" key="12">
    <source>
        <dbReference type="Ensembl" id="ENSCCRP00010054791.1"/>
    </source>
</evidence>
<dbReference type="Pfam" id="PF00098">
    <property type="entry name" value="zf-CCHC"/>
    <property type="match status" value="1"/>
</dbReference>
<dbReference type="GO" id="GO:0004190">
    <property type="term" value="F:aspartic-type endopeptidase activity"/>
    <property type="evidence" value="ECO:0007669"/>
    <property type="project" value="UniProtKB-KW"/>
</dbReference>
<keyword evidence="7" id="KW-0479">Metal-binding</keyword>
<feature type="region of interest" description="Disordered" evidence="8">
    <location>
        <begin position="422"/>
        <end position="444"/>
    </location>
</feature>
<dbReference type="InterPro" id="IPR036397">
    <property type="entry name" value="RNaseH_sf"/>
</dbReference>
<feature type="domain" description="Reverse transcriptase" evidence="10">
    <location>
        <begin position="868"/>
        <end position="1047"/>
    </location>
</feature>
<dbReference type="FunFam" id="3.30.420.10:FF:000269">
    <property type="entry name" value="Uncharacterized protein"/>
    <property type="match status" value="1"/>
</dbReference>
<name>A0A8C1KZ90_CYPCA</name>
<dbReference type="InterPro" id="IPR001878">
    <property type="entry name" value="Znf_CCHC"/>
</dbReference>